<reference evidence="2 3" key="1">
    <citation type="submission" date="2020-03" db="EMBL/GenBank/DDBJ databases">
        <title>Genomic Encyclopedia of Type Strains, Phase IV (KMG-IV): sequencing the most valuable type-strain genomes for metagenomic binning, comparative biology and taxonomic classification.</title>
        <authorList>
            <person name="Goeker M."/>
        </authorList>
    </citation>
    <scope>NUCLEOTIDE SEQUENCE [LARGE SCALE GENOMIC DNA]</scope>
    <source>
        <strain evidence="2 3">DSM 105096</strain>
    </source>
</reference>
<dbReference type="Proteomes" id="UP000770785">
    <property type="component" value="Unassembled WGS sequence"/>
</dbReference>
<dbReference type="Pfam" id="PF10923">
    <property type="entry name" value="BrxC_BrxD"/>
    <property type="match status" value="1"/>
</dbReference>
<evidence type="ECO:0000313" key="2">
    <source>
        <dbReference type="EMBL" id="NJC28336.1"/>
    </source>
</evidence>
<name>A0ABX0XGK4_9BACT</name>
<dbReference type="InterPro" id="IPR021228">
    <property type="entry name" value="BrxD"/>
</dbReference>
<comment type="caution">
    <text evidence="2">The sequence shown here is derived from an EMBL/GenBank/DDBJ whole genome shotgun (WGS) entry which is preliminary data.</text>
</comment>
<organism evidence="2 3">
    <name type="scientific">Neolewinella antarctica</name>
    <dbReference type="NCBI Taxonomy" id="442734"/>
    <lineage>
        <taxon>Bacteria</taxon>
        <taxon>Pseudomonadati</taxon>
        <taxon>Bacteroidota</taxon>
        <taxon>Saprospiria</taxon>
        <taxon>Saprospirales</taxon>
        <taxon>Lewinellaceae</taxon>
        <taxon>Neolewinella</taxon>
    </lineage>
</organism>
<feature type="region of interest" description="Disordered" evidence="1">
    <location>
        <begin position="368"/>
        <end position="387"/>
    </location>
</feature>
<keyword evidence="3" id="KW-1185">Reference proteome</keyword>
<proteinExistence type="predicted"/>
<gene>
    <name evidence="2" type="ORF">GGR27_003859</name>
</gene>
<evidence type="ECO:0000256" key="1">
    <source>
        <dbReference type="SAM" id="MobiDB-lite"/>
    </source>
</evidence>
<accession>A0ABX0XGK4</accession>
<protein>
    <recommendedName>
        <fullName evidence="4">ATP-binding protein</fullName>
    </recommendedName>
</protein>
<evidence type="ECO:0008006" key="4">
    <source>
        <dbReference type="Google" id="ProtNLM"/>
    </source>
</evidence>
<dbReference type="EMBL" id="JAATJH010000011">
    <property type="protein sequence ID" value="NJC28336.1"/>
    <property type="molecule type" value="Genomic_DNA"/>
</dbReference>
<sequence length="395" mass="43486">MVDDINHVADGGSTIRFIIGEYGSGKTFFLNLIRLTALEQGLVTVQADLTPDRRLQSTGGHARALYSEFIKNLATRTKPDGGALTSIVERFISRTVPTGEDGSAAIRAALQPLQDYVSGHDFAAVISTYYAAYTSGDEAVKSAAIRWLRGEYPNKTAAKRDLPVTTIIDDDNWYDYLKLLSQFVRLAGYNGIMVLADELVNLYKLNHKVSRTRNYEQILAILNDSLQGLASHIGFIFGGTPDFLQDPYRGLYSYEALQTRLAENSFATNGLVDLSGPVIRLQNLSPEDVFILLGNIRRVFSESDELIVPDAALKSFMFHCQKTIGDAYFRTPRSTVRAFSDLLAVLKQNPDAVWSDLIENVGIGVESNPDLAPLEQPDGTNSQGNADDELTAFTL</sequence>
<evidence type="ECO:0000313" key="3">
    <source>
        <dbReference type="Proteomes" id="UP000770785"/>
    </source>
</evidence>